<accession>A0ABN9QJJ9</accession>
<evidence type="ECO:0000256" key="1">
    <source>
        <dbReference type="SAM" id="MobiDB-lite"/>
    </source>
</evidence>
<evidence type="ECO:0000313" key="2">
    <source>
        <dbReference type="EMBL" id="CAK0803943.1"/>
    </source>
</evidence>
<dbReference type="Gene3D" id="1.20.120.1750">
    <property type="match status" value="1"/>
</dbReference>
<proteinExistence type="predicted"/>
<name>A0ABN9QJJ9_9DINO</name>
<gene>
    <name evidence="2" type="ORF">PCOR1329_LOCUS10901</name>
</gene>
<dbReference type="EMBL" id="CAUYUJ010003113">
    <property type="protein sequence ID" value="CAK0803943.1"/>
    <property type="molecule type" value="Genomic_DNA"/>
</dbReference>
<protein>
    <recommendedName>
        <fullName evidence="4">E3 ubiquitin-protein ligase</fullName>
    </recommendedName>
</protein>
<feature type="compositionally biased region" description="Polar residues" evidence="1">
    <location>
        <begin position="117"/>
        <end position="134"/>
    </location>
</feature>
<dbReference type="Proteomes" id="UP001189429">
    <property type="component" value="Unassembled WGS sequence"/>
</dbReference>
<evidence type="ECO:0008006" key="4">
    <source>
        <dbReference type="Google" id="ProtNLM"/>
    </source>
</evidence>
<organism evidence="2 3">
    <name type="scientific">Prorocentrum cordatum</name>
    <dbReference type="NCBI Taxonomy" id="2364126"/>
    <lineage>
        <taxon>Eukaryota</taxon>
        <taxon>Sar</taxon>
        <taxon>Alveolata</taxon>
        <taxon>Dinophyceae</taxon>
        <taxon>Prorocentrales</taxon>
        <taxon>Prorocentraceae</taxon>
        <taxon>Prorocentrum</taxon>
    </lineage>
</organism>
<sequence>MNHDRAMRLTVREEAEIEGKVQTLHDKHAFEIIELQFLYDALKQVRTCRRVLKWSYVYGYYLEEAGPEKNLFEHVRGIREEQTDHLLSSSEGLDKQFFETALTSRRRRQRSASCSSGATLPTTRMSPRSSASVS</sequence>
<feature type="region of interest" description="Disordered" evidence="1">
    <location>
        <begin position="102"/>
        <end position="134"/>
    </location>
</feature>
<keyword evidence="3" id="KW-1185">Reference proteome</keyword>
<evidence type="ECO:0000313" key="3">
    <source>
        <dbReference type="Proteomes" id="UP001189429"/>
    </source>
</evidence>
<reference evidence="2" key="1">
    <citation type="submission" date="2023-10" db="EMBL/GenBank/DDBJ databases">
        <authorList>
            <person name="Chen Y."/>
            <person name="Shah S."/>
            <person name="Dougan E. K."/>
            <person name="Thang M."/>
            <person name="Chan C."/>
        </authorList>
    </citation>
    <scope>NUCLEOTIDE SEQUENCE [LARGE SCALE GENOMIC DNA]</scope>
</reference>
<comment type="caution">
    <text evidence="2">The sequence shown here is derived from an EMBL/GenBank/DDBJ whole genome shotgun (WGS) entry which is preliminary data.</text>
</comment>